<dbReference type="Proteomes" id="UP000828390">
    <property type="component" value="Unassembled WGS sequence"/>
</dbReference>
<evidence type="ECO:0000313" key="2">
    <source>
        <dbReference type="Proteomes" id="UP000828390"/>
    </source>
</evidence>
<evidence type="ECO:0000313" key="1">
    <source>
        <dbReference type="EMBL" id="KAH3724269.1"/>
    </source>
</evidence>
<sequence>MKSSIWHTGPEWITDTRRWPIWETEPLLVNTILDEHAGTEMVPSHVLHTDISTGSLLNLQSVINISDYSSYRRLLRVTALVQRFVKNCKLPHTERIYGTVNANELRCAEKLLLRHCQATEYNDEKISLKSRMCRIPLVDNFVCLSTVTTLFDVVEELITLHYRRLRSSRYCYRKNTTSHG</sequence>
<dbReference type="EMBL" id="JAIWYP010000012">
    <property type="protein sequence ID" value="KAH3724269.1"/>
    <property type="molecule type" value="Genomic_DNA"/>
</dbReference>
<name>A0A9D4HLX5_DREPO</name>
<keyword evidence="2" id="KW-1185">Reference proteome</keyword>
<proteinExistence type="predicted"/>
<protein>
    <submittedName>
        <fullName evidence="1">Uncharacterized protein</fullName>
    </submittedName>
</protein>
<comment type="caution">
    <text evidence="1">The sequence shown here is derived from an EMBL/GenBank/DDBJ whole genome shotgun (WGS) entry which is preliminary data.</text>
</comment>
<dbReference type="AlphaFoldDB" id="A0A9D4HLX5"/>
<organism evidence="1 2">
    <name type="scientific">Dreissena polymorpha</name>
    <name type="common">Zebra mussel</name>
    <name type="synonym">Mytilus polymorpha</name>
    <dbReference type="NCBI Taxonomy" id="45954"/>
    <lineage>
        <taxon>Eukaryota</taxon>
        <taxon>Metazoa</taxon>
        <taxon>Spiralia</taxon>
        <taxon>Lophotrochozoa</taxon>
        <taxon>Mollusca</taxon>
        <taxon>Bivalvia</taxon>
        <taxon>Autobranchia</taxon>
        <taxon>Heteroconchia</taxon>
        <taxon>Euheterodonta</taxon>
        <taxon>Imparidentia</taxon>
        <taxon>Neoheterodontei</taxon>
        <taxon>Myida</taxon>
        <taxon>Dreissenoidea</taxon>
        <taxon>Dreissenidae</taxon>
        <taxon>Dreissena</taxon>
    </lineage>
</organism>
<accession>A0A9D4HLX5</accession>
<reference evidence="1" key="1">
    <citation type="journal article" date="2019" name="bioRxiv">
        <title>The Genome of the Zebra Mussel, Dreissena polymorpha: A Resource for Invasive Species Research.</title>
        <authorList>
            <person name="McCartney M.A."/>
            <person name="Auch B."/>
            <person name="Kono T."/>
            <person name="Mallez S."/>
            <person name="Zhang Y."/>
            <person name="Obille A."/>
            <person name="Becker A."/>
            <person name="Abrahante J.E."/>
            <person name="Garbe J."/>
            <person name="Badalamenti J.P."/>
            <person name="Herman A."/>
            <person name="Mangelson H."/>
            <person name="Liachko I."/>
            <person name="Sullivan S."/>
            <person name="Sone E.D."/>
            <person name="Koren S."/>
            <person name="Silverstein K.A.T."/>
            <person name="Beckman K.B."/>
            <person name="Gohl D.M."/>
        </authorList>
    </citation>
    <scope>NUCLEOTIDE SEQUENCE</scope>
    <source>
        <strain evidence="1">Duluth1</strain>
        <tissue evidence="1">Whole animal</tissue>
    </source>
</reference>
<reference evidence="1" key="2">
    <citation type="submission" date="2020-11" db="EMBL/GenBank/DDBJ databases">
        <authorList>
            <person name="McCartney M.A."/>
            <person name="Auch B."/>
            <person name="Kono T."/>
            <person name="Mallez S."/>
            <person name="Becker A."/>
            <person name="Gohl D.M."/>
            <person name="Silverstein K.A.T."/>
            <person name="Koren S."/>
            <person name="Bechman K.B."/>
            <person name="Herman A."/>
            <person name="Abrahante J.E."/>
            <person name="Garbe J."/>
        </authorList>
    </citation>
    <scope>NUCLEOTIDE SEQUENCE</scope>
    <source>
        <strain evidence="1">Duluth1</strain>
        <tissue evidence="1">Whole animal</tissue>
    </source>
</reference>
<gene>
    <name evidence="1" type="ORF">DPMN_050085</name>
</gene>